<proteinExistence type="inferred from homology"/>
<sequence length="304" mass="33652">MIIDALMLCVYDQVMLDWNDLKFVLETARQGGTSGAARALGVNHATVARRISAAETALGARLFERLPSGYVTTDAGMDAVRTAEAMEAMQADLDRQIGARDTELRGLLRVTASQLLFQRCLAPIIKDFGDAYPEIEVKLMATNESLNLAQREADVAIRFSKSPPDTLVGRRLFEQRGTVFASRAMLDQDPRGEAPLDWVRFAHWPGPPAEIKAVRTLRPRLTVDDMTAAIGAVRAGIGATRMSCFLGDPDPDLVRVPGMPIFAQLPLWVLTHADLRDVPRIRVFLDFVTKRLLELQPLFEGRVK</sequence>
<gene>
    <name evidence="6" type="primary">ampR_2</name>
    <name evidence="6" type="ORF">TA5114_01804</name>
</gene>
<dbReference type="Gene3D" id="3.40.190.290">
    <property type="match status" value="1"/>
</dbReference>
<dbReference type="GO" id="GO:0043565">
    <property type="term" value="F:sequence-specific DNA binding"/>
    <property type="evidence" value="ECO:0007669"/>
    <property type="project" value="TreeGrafter"/>
</dbReference>
<dbReference type="Pfam" id="PF00126">
    <property type="entry name" value="HTH_1"/>
    <property type="match status" value="1"/>
</dbReference>
<dbReference type="GO" id="GO:0003700">
    <property type="term" value="F:DNA-binding transcription factor activity"/>
    <property type="evidence" value="ECO:0007669"/>
    <property type="project" value="InterPro"/>
</dbReference>
<evidence type="ECO:0000313" key="7">
    <source>
        <dbReference type="Proteomes" id="UP000051184"/>
    </source>
</evidence>
<evidence type="ECO:0000256" key="4">
    <source>
        <dbReference type="ARBA" id="ARBA00023163"/>
    </source>
</evidence>
<evidence type="ECO:0000256" key="3">
    <source>
        <dbReference type="ARBA" id="ARBA00023125"/>
    </source>
</evidence>
<dbReference type="OrthoDB" id="9796526at2"/>
<protein>
    <submittedName>
        <fullName evidence="6">HTH-type transcriptional activator AmpR</fullName>
    </submittedName>
</protein>
<comment type="similarity">
    <text evidence="1">Belongs to the LysR transcriptional regulatory family.</text>
</comment>
<accession>A0A0P1IR51</accession>
<reference evidence="7" key="1">
    <citation type="submission" date="2015-09" db="EMBL/GenBank/DDBJ databases">
        <authorList>
            <person name="Rodrigo-Torres Lidia"/>
            <person name="Arahal R.David."/>
        </authorList>
    </citation>
    <scope>NUCLEOTIDE SEQUENCE [LARGE SCALE GENOMIC DNA]</scope>
    <source>
        <strain evidence="7">CECT 5114</strain>
    </source>
</reference>
<dbReference type="PANTHER" id="PTHR30537">
    <property type="entry name" value="HTH-TYPE TRANSCRIPTIONAL REGULATOR"/>
    <property type="match status" value="1"/>
</dbReference>
<dbReference type="InterPro" id="IPR000847">
    <property type="entry name" value="LysR_HTH_N"/>
</dbReference>
<organism evidence="6 7">
    <name type="scientific">Cognatishimia activa</name>
    <dbReference type="NCBI Taxonomy" id="1715691"/>
    <lineage>
        <taxon>Bacteria</taxon>
        <taxon>Pseudomonadati</taxon>
        <taxon>Pseudomonadota</taxon>
        <taxon>Alphaproteobacteria</taxon>
        <taxon>Rhodobacterales</taxon>
        <taxon>Paracoccaceae</taxon>
        <taxon>Cognatishimia</taxon>
    </lineage>
</organism>
<dbReference type="SUPFAM" id="SSF46785">
    <property type="entry name" value="Winged helix' DNA-binding domain"/>
    <property type="match status" value="1"/>
</dbReference>
<keyword evidence="3" id="KW-0238">DNA-binding</keyword>
<feature type="domain" description="HTH lysR-type" evidence="5">
    <location>
        <begin position="16"/>
        <end position="73"/>
    </location>
</feature>
<dbReference type="Proteomes" id="UP000051184">
    <property type="component" value="Unassembled WGS sequence"/>
</dbReference>
<keyword evidence="7" id="KW-1185">Reference proteome</keyword>
<dbReference type="InterPro" id="IPR058163">
    <property type="entry name" value="LysR-type_TF_proteobact-type"/>
</dbReference>
<dbReference type="Pfam" id="PF03466">
    <property type="entry name" value="LysR_substrate"/>
    <property type="match status" value="1"/>
</dbReference>
<dbReference type="PROSITE" id="PS50931">
    <property type="entry name" value="HTH_LYSR"/>
    <property type="match status" value="1"/>
</dbReference>
<evidence type="ECO:0000313" key="6">
    <source>
        <dbReference type="EMBL" id="CUK25998.1"/>
    </source>
</evidence>
<dbReference type="RefSeq" id="WP_082625868.1">
    <property type="nucleotide sequence ID" value="NZ_CYTO01000020.1"/>
</dbReference>
<dbReference type="GO" id="GO:0006351">
    <property type="term" value="P:DNA-templated transcription"/>
    <property type="evidence" value="ECO:0007669"/>
    <property type="project" value="TreeGrafter"/>
</dbReference>
<dbReference type="PANTHER" id="PTHR30537:SF3">
    <property type="entry name" value="TRANSCRIPTIONAL REGULATORY PROTEIN"/>
    <property type="match status" value="1"/>
</dbReference>
<keyword evidence="2" id="KW-0805">Transcription regulation</keyword>
<dbReference type="STRING" id="1715691.TA5113_02222"/>
<keyword evidence="4" id="KW-0804">Transcription</keyword>
<name>A0A0P1IR51_9RHOB</name>
<dbReference type="AlphaFoldDB" id="A0A0P1IR51"/>
<dbReference type="InterPro" id="IPR036388">
    <property type="entry name" value="WH-like_DNA-bd_sf"/>
</dbReference>
<evidence type="ECO:0000259" key="5">
    <source>
        <dbReference type="PROSITE" id="PS50931"/>
    </source>
</evidence>
<evidence type="ECO:0000256" key="1">
    <source>
        <dbReference type="ARBA" id="ARBA00009437"/>
    </source>
</evidence>
<evidence type="ECO:0000256" key="2">
    <source>
        <dbReference type="ARBA" id="ARBA00023015"/>
    </source>
</evidence>
<dbReference type="InterPro" id="IPR005119">
    <property type="entry name" value="LysR_subst-bd"/>
</dbReference>
<dbReference type="Gene3D" id="1.10.10.10">
    <property type="entry name" value="Winged helix-like DNA-binding domain superfamily/Winged helix DNA-binding domain"/>
    <property type="match status" value="1"/>
</dbReference>
<dbReference type="SUPFAM" id="SSF53850">
    <property type="entry name" value="Periplasmic binding protein-like II"/>
    <property type="match status" value="1"/>
</dbReference>
<dbReference type="EMBL" id="CYUE01000020">
    <property type="protein sequence ID" value="CUK25998.1"/>
    <property type="molecule type" value="Genomic_DNA"/>
</dbReference>
<dbReference type="InterPro" id="IPR036390">
    <property type="entry name" value="WH_DNA-bd_sf"/>
</dbReference>